<dbReference type="InterPro" id="IPR050559">
    <property type="entry name" value="P-Pant_transferase_sf"/>
</dbReference>
<name>A0AAI9SBW8_9BURK</name>
<dbReference type="PANTHER" id="PTHR12215:SF10">
    <property type="entry name" value="L-AMINOADIPATE-SEMIALDEHYDE DEHYDROGENASE-PHOSPHOPANTETHEINYL TRANSFERASE"/>
    <property type="match status" value="1"/>
</dbReference>
<keyword evidence="5" id="KW-1185">Reference proteome</keyword>
<proteinExistence type="inferred from homology"/>
<reference evidence="4 5" key="1">
    <citation type="submission" date="2019-10" db="EMBL/GenBank/DDBJ databases">
        <title>Genome diversity of Sutterella seckii.</title>
        <authorList>
            <person name="Chaplin A.V."/>
            <person name="Sokolova S.R."/>
            <person name="Mosin K.A."/>
            <person name="Ivanova E.L."/>
            <person name="Kochetkova T.O."/>
            <person name="Goltsov A.Y."/>
            <person name="Trofimov D.Y."/>
            <person name="Efimov B.A."/>
        </authorList>
    </citation>
    <scope>NUCLEOTIDE SEQUENCE [LARGE SCALE GENOMIC DNA]</scope>
    <source>
        <strain evidence="4 5">ASD3426</strain>
    </source>
</reference>
<dbReference type="SUPFAM" id="SSF56214">
    <property type="entry name" value="4'-phosphopantetheinyl transferase"/>
    <property type="match status" value="1"/>
</dbReference>
<evidence type="ECO:0000256" key="2">
    <source>
        <dbReference type="ARBA" id="ARBA00022679"/>
    </source>
</evidence>
<dbReference type="Pfam" id="PF01648">
    <property type="entry name" value="ACPS"/>
    <property type="match status" value="1"/>
</dbReference>
<dbReference type="InterPro" id="IPR008278">
    <property type="entry name" value="4-PPantetheinyl_Trfase_dom"/>
</dbReference>
<feature type="domain" description="4'-phosphopantetheinyl transferase" evidence="3">
    <location>
        <begin position="158"/>
        <end position="237"/>
    </location>
</feature>
<gene>
    <name evidence="4" type="ORF">GBM96_09770</name>
</gene>
<evidence type="ECO:0000259" key="3">
    <source>
        <dbReference type="Pfam" id="PF01648"/>
    </source>
</evidence>
<dbReference type="PANTHER" id="PTHR12215">
    <property type="entry name" value="PHOSPHOPANTETHEINE TRANSFERASE"/>
    <property type="match status" value="1"/>
</dbReference>
<sequence>MKRKPARFSRSTCASRSIFFRPDFLPDPMAGDAPLAPLTLEWQFVRDGSRGRFGAPGSSPDLHEPDYRNLPAGFQKENEAYLLPADRIRRAAARECLRSLLIHSGTFTEARWNNWHLGTYGKPAIPGAGDFSLTHAAGFAAALLAPAHAEESSPILAGLDAESLAPASARSERDEAERELHDLMSVMTTEEMKYIEAASGLENARARAYALWTRKEAVLKAGGWGLRDEIADLNVLESPLVFLGREWHWKTLLLQPGSEMLSDAMEAARKTLSGPVPQQSMVWLTAASDRPFTLSRPASRYS</sequence>
<dbReference type="AlphaFoldDB" id="A0AAI9SBW8"/>
<dbReference type="GO" id="GO:0008897">
    <property type="term" value="F:holo-[acyl-carrier-protein] synthase activity"/>
    <property type="evidence" value="ECO:0007669"/>
    <property type="project" value="InterPro"/>
</dbReference>
<dbReference type="EMBL" id="WEHW01000049">
    <property type="protein sequence ID" value="KAB7650144.1"/>
    <property type="molecule type" value="Genomic_DNA"/>
</dbReference>
<organism evidence="4 5">
    <name type="scientific">Sutterella seckii</name>
    <dbReference type="NCBI Taxonomy" id="1944635"/>
    <lineage>
        <taxon>Bacteria</taxon>
        <taxon>Pseudomonadati</taxon>
        <taxon>Pseudomonadota</taxon>
        <taxon>Betaproteobacteria</taxon>
        <taxon>Burkholderiales</taxon>
        <taxon>Sutterellaceae</taxon>
        <taxon>Sutterella</taxon>
    </lineage>
</organism>
<dbReference type="InterPro" id="IPR037143">
    <property type="entry name" value="4-PPantetheinyl_Trfase_dom_sf"/>
</dbReference>
<dbReference type="GO" id="GO:0005829">
    <property type="term" value="C:cytosol"/>
    <property type="evidence" value="ECO:0007669"/>
    <property type="project" value="TreeGrafter"/>
</dbReference>
<accession>A0AAI9SBW8</accession>
<dbReference type="Proteomes" id="UP000469462">
    <property type="component" value="Unassembled WGS sequence"/>
</dbReference>
<keyword evidence="2 4" id="KW-0808">Transferase</keyword>
<dbReference type="Gene3D" id="3.90.470.20">
    <property type="entry name" value="4'-phosphopantetheinyl transferase domain"/>
    <property type="match status" value="1"/>
</dbReference>
<dbReference type="GO" id="GO:0000287">
    <property type="term" value="F:magnesium ion binding"/>
    <property type="evidence" value="ECO:0007669"/>
    <property type="project" value="InterPro"/>
</dbReference>
<evidence type="ECO:0000313" key="5">
    <source>
        <dbReference type="Proteomes" id="UP000469462"/>
    </source>
</evidence>
<comment type="similarity">
    <text evidence="1">Belongs to the P-Pant transferase superfamily. Gsp/Sfp/HetI/AcpT family.</text>
</comment>
<evidence type="ECO:0000256" key="1">
    <source>
        <dbReference type="ARBA" id="ARBA00010990"/>
    </source>
</evidence>
<evidence type="ECO:0000313" key="4">
    <source>
        <dbReference type="EMBL" id="KAB7650144.1"/>
    </source>
</evidence>
<protein>
    <submittedName>
        <fullName evidence="4">4'-phosphopantetheinyl transferase superfamily protein</fullName>
    </submittedName>
</protein>
<comment type="caution">
    <text evidence="4">The sequence shown here is derived from an EMBL/GenBank/DDBJ whole genome shotgun (WGS) entry which is preliminary data.</text>
</comment>
<dbReference type="GO" id="GO:0019878">
    <property type="term" value="P:lysine biosynthetic process via aminoadipic acid"/>
    <property type="evidence" value="ECO:0007669"/>
    <property type="project" value="TreeGrafter"/>
</dbReference>